<comment type="caution">
    <text evidence="1">The sequence shown here is derived from an EMBL/GenBank/DDBJ whole genome shotgun (WGS) entry which is preliminary data.</text>
</comment>
<reference evidence="1 2" key="1">
    <citation type="journal article" date="2018" name="PLoS Genet.">
        <title>Population sequencing reveals clonal diversity and ancestral inbreeding in the grapevine cultivar Chardonnay.</title>
        <authorList>
            <person name="Roach M.J."/>
            <person name="Johnson D.L."/>
            <person name="Bohlmann J."/>
            <person name="van Vuuren H.J."/>
            <person name="Jones S.J."/>
            <person name="Pretorius I.S."/>
            <person name="Schmidt S.A."/>
            <person name="Borneman A.R."/>
        </authorList>
    </citation>
    <scope>NUCLEOTIDE SEQUENCE [LARGE SCALE GENOMIC DNA]</scope>
    <source>
        <strain evidence="2">cv. Chardonnay</strain>
        <tissue evidence="1">Leaf</tissue>
    </source>
</reference>
<evidence type="ECO:0000313" key="1">
    <source>
        <dbReference type="EMBL" id="RVW86014.1"/>
    </source>
</evidence>
<dbReference type="Proteomes" id="UP000288805">
    <property type="component" value="Unassembled WGS sequence"/>
</dbReference>
<evidence type="ECO:0000313" key="2">
    <source>
        <dbReference type="Proteomes" id="UP000288805"/>
    </source>
</evidence>
<keyword evidence="1" id="KW-0418">Kinase</keyword>
<accession>A0A438HNJ1</accession>
<protein>
    <submittedName>
        <fullName evidence="1">Galacturonokinase</fullName>
    </submittedName>
</protein>
<keyword evidence="1" id="KW-0808">Transferase</keyword>
<dbReference type="GO" id="GO:0016301">
    <property type="term" value="F:kinase activity"/>
    <property type="evidence" value="ECO:0007669"/>
    <property type="project" value="UniProtKB-KW"/>
</dbReference>
<dbReference type="AlphaFoldDB" id="A0A438HNJ1"/>
<name>A0A438HNJ1_VITVI</name>
<organism evidence="1 2">
    <name type="scientific">Vitis vinifera</name>
    <name type="common">Grape</name>
    <dbReference type="NCBI Taxonomy" id="29760"/>
    <lineage>
        <taxon>Eukaryota</taxon>
        <taxon>Viridiplantae</taxon>
        <taxon>Streptophyta</taxon>
        <taxon>Embryophyta</taxon>
        <taxon>Tracheophyta</taxon>
        <taxon>Spermatophyta</taxon>
        <taxon>Magnoliopsida</taxon>
        <taxon>eudicotyledons</taxon>
        <taxon>Gunneridae</taxon>
        <taxon>Pentapetalae</taxon>
        <taxon>rosids</taxon>
        <taxon>Vitales</taxon>
        <taxon>Vitaceae</taxon>
        <taxon>Viteae</taxon>
        <taxon>Vitis</taxon>
    </lineage>
</organism>
<gene>
    <name evidence="1" type="primary">GALAK_0</name>
    <name evidence="1" type="ORF">CK203_041512</name>
</gene>
<dbReference type="EMBL" id="QGNW01000198">
    <property type="protein sequence ID" value="RVW86014.1"/>
    <property type="molecule type" value="Genomic_DNA"/>
</dbReference>
<sequence length="102" mass="11761">MTIDAGDFILLRRLKHGCWLECNKTFSLRGFLDYNPSPLWKTKEHKLVRPKLLKNQEADMLKSFKILLALSGLKHALTNNPGYNNRVAECEEAARVLLQYDS</sequence>
<proteinExistence type="predicted"/>